<reference evidence="2 3" key="1">
    <citation type="submission" date="2021-04" db="EMBL/GenBank/DDBJ databases">
        <title>Description of novel Flavobacterium sp. F-328.</title>
        <authorList>
            <person name="Saticioglu I.B."/>
        </authorList>
    </citation>
    <scope>NUCLEOTIDE SEQUENCE [LARGE SCALE GENOMIC DNA]</scope>
    <source>
        <strain evidence="2 3">F-328</strain>
    </source>
</reference>
<dbReference type="Pfam" id="PF12728">
    <property type="entry name" value="HTH_17"/>
    <property type="match status" value="1"/>
</dbReference>
<keyword evidence="3" id="KW-1185">Reference proteome</keyword>
<dbReference type="InterPro" id="IPR041657">
    <property type="entry name" value="HTH_17"/>
</dbReference>
<feature type="domain" description="Helix-turn-helix" evidence="1">
    <location>
        <begin position="69"/>
        <end position="113"/>
    </location>
</feature>
<dbReference type="RefSeq" id="WP_210791470.1">
    <property type="nucleotide sequence ID" value="NZ_JAGPXB010000016.1"/>
</dbReference>
<sequence length="138" mass="16433">MSSNIEIIRVCEQCKKEFIARTTVTKYCSMACTKKVYRSRQKSIKINASNKETFLKVNKIKEPVKDRDFLTVRQASLLLNMSPKTIYRLIERNDINSFNFSERKTTIRRKDIDFYFDVNLKILEKNKIDLMTDYNLEN</sequence>
<organism evidence="2 3">
    <name type="scientific">Flavobacterium erciyesense</name>
    <dbReference type="NCBI Taxonomy" id="2825842"/>
    <lineage>
        <taxon>Bacteria</taxon>
        <taxon>Pseudomonadati</taxon>
        <taxon>Bacteroidota</taxon>
        <taxon>Flavobacteriia</taxon>
        <taxon>Flavobacteriales</taxon>
        <taxon>Flavobacteriaceae</taxon>
        <taxon>Flavobacterium</taxon>
    </lineage>
</organism>
<dbReference type="EMBL" id="JAGPXB010000016">
    <property type="protein sequence ID" value="MBQ0909766.1"/>
    <property type="molecule type" value="Genomic_DNA"/>
</dbReference>
<name>A0ABS5D708_9FLAO</name>
<gene>
    <name evidence="2" type="ORF">KBJ98_13715</name>
</gene>
<protein>
    <submittedName>
        <fullName evidence="2">Helix-turn-helix domain-containing protein</fullName>
    </submittedName>
</protein>
<evidence type="ECO:0000313" key="2">
    <source>
        <dbReference type="EMBL" id="MBQ0909766.1"/>
    </source>
</evidence>
<accession>A0ABS5D708</accession>
<evidence type="ECO:0000259" key="1">
    <source>
        <dbReference type="Pfam" id="PF12728"/>
    </source>
</evidence>
<proteinExistence type="predicted"/>
<comment type="caution">
    <text evidence="2">The sequence shown here is derived from an EMBL/GenBank/DDBJ whole genome shotgun (WGS) entry which is preliminary data.</text>
</comment>
<evidence type="ECO:0000313" key="3">
    <source>
        <dbReference type="Proteomes" id="UP000679008"/>
    </source>
</evidence>
<dbReference type="Proteomes" id="UP000679008">
    <property type="component" value="Unassembled WGS sequence"/>
</dbReference>